<dbReference type="Proteomes" id="UP000070054">
    <property type="component" value="Unassembled WGS sequence"/>
</dbReference>
<comment type="caution">
    <text evidence="1">The sequence shown here is derived from an EMBL/GenBank/DDBJ whole genome shotgun (WGS) entry which is preliminary data.</text>
</comment>
<gene>
    <name evidence="1" type="ORF">CNYM01_01046</name>
</gene>
<reference evidence="1 2" key="1">
    <citation type="submission" date="2014-02" db="EMBL/GenBank/DDBJ databases">
        <title>The genome sequence of Colletotrichum nymphaeae SA-01.</title>
        <authorList>
            <person name="Baroncelli R."/>
            <person name="Thon M.R."/>
        </authorList>
    </citation>
    <scope>NUCLEOTIDE SEQUENCE [LARGE SCALE GENOMIC DNA]</scope>
    <source>
        <strain evidence="1 2">SA-01</strain>
    </source>
</reference>
<name>A0A135SEH7_9PEZI</name>
<dbReference type="EMBL" id="JEMN01001530">
    <property type="protein sequence ID" value="KXH34241.1"/>
    <property type="molecule type" value="Genomic_DNA"/>
</dbReference>
<sequence length="119" mass="12649">MGAFVLCAVFALHEALYKGRRRGPKGASGAAVRLTSSIEDAGTVSGTDNGPHAPSFCVLLWLDIFGTPGRYGRRLRVLELTVVNYLDATDAAIAGGIALFHSTQEFTGKGLVNEEVLLR</sequence>
<accession>A0A135SEH7</accession>
<keyword evidence="2" id="KW-1185">Reference proteome</keyword>
<evidence type="ECO:0000313" key="2">
    <source>
        <dbReference type="Proteomes" id="UP000070054"/>
    </source>
</evidence>
<organism evidence="1 2">
    <name type="scientific">Colletotrichum nymphaeae SA-01</name>
    <dbReference type="NCBI Taxonomy" id="1460502"/>
    <lineage>
        <taxon>Eukaryota</taxon>
        <taxon>Fungi</taxon>
        <taxon>Dikarya</taxon>
        <taxon>Ascomycota</taxon>
        <taxon>Pezizomycotina</taxon>
        <taxon>Sordariomycetes</taxon>
        <taxon>Hypocreomycetidae</taxon>
        <taxon>Glomerellales</taxon>
        <taxon>Glomerellaceae</taxon>
        <taxon>Colletotrichum</taxon>
        <taxon>Colletotrichum acutatum species complex</taxon>
    </lineage>
</organism>
<evidence type="ECO:0000313" key="1">
    <source>
        <dbReference type="EMBL" id="KXH34241.1"/>
    </source>
</evidence>
<protein>
    <submittedName>
        <fullName evidence="1">Uncharacterized protein</fullName>
    </submittedName>
</protein>
<proteinExistence type="predicted"/>
<dbReference type="AlphaFoldDB" id="A0A135SEH7"/>